<dbReference type="Gene3D" id="3.10.180.10">
    <property type="entry name" value="2,3-Dihydroxybiphenyl 1,2-Dioxygenase, domain 1"/>
    <property type="match status" value="1"/>
</dbReference>
<protein>
    <submittedName>
        <fullName evidence="2">Glyoxalase</fullName>
    </submittedName>
</protein>
<sequence>MNLSSVRLVCRELKSQVAFYEALTGLTARWLAEEFAEISTAACALAFTSENAIKQFQNGVAHGADNHSVIVEFRVDDVDAVFSRASGQVVQPPTTMPWGNRSLLIRDPEGTLINFFAPVTDAAKKRFS</sequence>
<gene>
    <name evidence="2" type="ORF">DI536_32325</name>
</gene>
<evidence type="ECO:0000313" key="2">
    <source>
        <dbReference type="EMBL" id="PZR05362.1"/>
    </source>
</evidence>
<evidence type="ECO:0000259" key="1">
    <source>
        <dbReference type="PROSITE" id="PS51819"/>
    </source>
</evidence>
<name>A0A2W5SR10_9BACT</name>
<organism evidence="2 3">
    <name type="scientific">Archangium gephyra</name>
    <dbReference type="NCBI Taxonomy" id="48"/>
    <lineage>
        <taxon>Bacteria</taxon>
        <taxon>Pseudomonadati</taxon>
        <taxon>Myxococcota</taxon>
        <taxon>Myxococcia</taxon>
        <taxon>Myxococcales</taxon>
        <taxon>Cystobacterineae</taxon>
        <taxon>Archangiaceae</taxon>
        <taxon>Archangium</taxon>
    </lineage>
</organism>
<dbReference type="Proteomes" id="UP000249061">
    <property type="component" value="Unassembled WGS sequence"/>
</dbReference>
<dbReference type="InterPro" id="IPR029068">
    <property type="entry name" value="Glyas_Bleomycin-R_OHBP_Dase"/>
</dbReference>
<dbReference type="PROSITE" id="PS51819">
    <property type="entry name" value="VOC"/>
    <property type="match status" value="1"/>
</dbReference>
<dbReference type="Pfam" id="PF00903">
    <property type="entry name" value="Glyoxalase"/>
    <property type="match status" value="1"/>
</dbReference>
<dbReference type="SUPFAM" id="SSF54593">
    <property type="entry name" value="Glyoxalase/Bleomycin resistance protein/Dihydroxybiphenyl dioxygenase"/>
    <property type="match status" value="1"/>
</dbReference>
<comment type="caution">
    <text evidence="2">The sequence shown here is derived from an EMBL/GenBank/DDBJ whole genome shotgun (WGS) entry which is preliminary data.</text>
</comment>
<feature type="domain" description="VOC" evidence="1">
    <location>
        <begin position="2"/>
        <end position="118"/>
    </location>
</feature>
<proteinExistence type="predicted"/>
<dbReference type="EMBL" id="QFQP01000045">
    <property type="protein sequence ID" value="PZR05362.1"/>
    <property type="molecule type" value="Genomic_DNA"/>
</dbReference>
<accession>A0A2W5SR10</accession>
<dbReference type="AlphaFoldDB" id="A0A2W5SR10"/>
<evidence type="ECO:0000313" key="3">
    <source>
        <dbReference type="Proteomes" id="UP000249061"/>
    </source>
</evidence>
<dbReference type="InterPro" id="IPR004360">
    <property type="entry name" value="Glyas_Fos-R_dOase_dom"/>
</dbReference>
<dbReference type="InterPro" id="IPR037523">
    <property type="entry name" value="VOC_core"/>
</dbReference>
<reference evidence="2 3" key="1">
    <citation type="submission" date="2017-08" db="EMBL/GenBank/DDBJ databases">
        <title>Infants hospitalized years apart are colonized by the same room-sourced microbial strains.</title>
        <authorList>
            <person name="Brooks B."/>
            <person name="Olm M.R."/>
            <person name="Firek B.A."/>
            <person name="Baker R."/>
            <person name="Thomas B.C."/>
            <person name="Morowitz M.J."/>
            <person name="Banfield J.F."/>
        </authorList>
    </citation>
    <scope>NUCLEOTIDE SEQUENCE [LARGE SCALE GENOMIC DNA]</scope>
    <source>
        <strain evidence="2">S2_003_000_R2_14</strain>
    </source>
</reference>